<keyword evidence="3" id="KW-1185">Reference proteome</keyword>
<protein>
    <submittedName>
        <fullName evidence="2">Uncharacterized protein</fullName>
    </submittedName>
</protein>
<accession>A0ABQ5C585</accession>
<reference evidence="2" key="1">
    <citation type="journal article" date="2022" name="Int. J. Mol. Sci.">
        <title>Draft Genome of Tanacetum Coccineum: Genomic Comparison of Closely Related Tanacetum-Family Plants.</title>
        <authorList>
            <person name="Yamashiro T."/>
            <person name="Shiraishi A."/>
            <person name="Nakayama K."/>
            <person name="Satake H."/>
        </authorList>
    </citation>
    <scope>NUCLEOTIDE SEQUENCE</scope>
</reference>
<evidence type="ECO:0000313" key="3">
    <source>
        <dbReference type="Proteomes" id="UP001151760"/>
    </source>
</evidence>
<dbReference type="EMBL" id="BQNB010013909">
    <property type="protein sequence ID" value="GJT21694.1"/>
    <property type="molecule type" value="Genomic_DNA"/>
</dbReference>
<name>A0ABQ5C585_9ASTR</name>
<reference evidence="2" key="2">
    <citation type="submission" date="2022-01" db="EMBL/GenBank/DDBJ databases">
        <authorList>
            <person name="Yamashiro T."/>
            <person name="Shiraishi A."/>
            <person name="Satake H."/>
            <person name="Nakayama K."/>
        </authorList>
    </citation>
    <scope>NUCLEOTIDE SEQUENCE</scope>
</reference>
<organism evidence="2 3">
    <name type="scientific">Tanacetum coccineum</name>
    <dbReference type="NCBI Taxonomy" id="301880"/>
    <lineage>
        <taxon>Eukaryota</taxon>
        <taxon>Viridiplantae</taxon>
        <taxon>Streptophyta</taxon>
        <taxon>Embryophyta</taxon>
        <taxon>Tracheophyta</taxon>
        <taxon>Spermatophyta</taxon>
        <taxon>Magnoliopsida</taxon>
        <taxon>eudicotyledons</taxon>
        <taxon>Gunneridae</taxon>
        <taxon>Pentapetalae</taxon>
        <taxon>asterids</taxon>
        <taxon>campanulids</taxon>
        <taxon>Asterales</taxon>
        <taxon>Asteraceae</taxon>
        <taxon>Asteroideae</taxon>
        <taxon>Anthemideae</taxon>
        <taxon>Anthemidinae</taxon>
        <taxon>Tanacetum</taxon>
    </lineage>
</organism>
<proteinExistence type="predicted"/>
<gene>
    <name evidence="2" type="ORF">Tco_0891631</name>
</gene>
<evidence type="ECO:0000256" key="1">
    <source>
        <dbReference type="SAM" id="MobiDB-lite"/>
    </source>
</evidence>
<comment type="caution">
    <text evidence="2">The sequence shown here is derived from an EMBL/GenBank/DDBJ whole genome shotgun (WGS) entry which is preliminary data.</text>
</comment>
<sequence length="155" mass="17326">MTGNIAYLSYFKEFDGGYVTFRGGAHGGRISDLLRKGFDAGRNVKRGQDTKIPQSSDPPVKVSDEAVHKELGDRMERAATTASSLEAEQDNDAQTRFEAASKQYNDLPLLRVNTLGSGEDSMKLIELMAHCTTLSKLVRKRIERFCELKNRKRVV</sequence>
<dbReference type="Proteomes" id="UP001151760">
    <property type="component" value="Unassembled WGS sequence"/>
</dbReference>
<evidence type="ECO:0000313" key="2">
    <source>
        <dbReference type="EMBL" id="GJT21694.1"/>
    </source>
</evidence>
<feature type="region of interest" description="Disordered" evidence="1">
    <location>
        <begin position="44"/>
        <end position="63"/>
    </location>
</feature>